<evidence type="ECO:0000313" key="1">
    <source>
        <dbReference type="EMBL" id="OGK43207.1"/>
    </source>
</evidence>
<dbReference type="Proteomes" id="UP000178040">
    <property type="component" value="Unassembled WGS sequence"/>
</dbReference>
<name>A0A1F7IIR0_9BACT</name>
<accession>A0A1F7IIR0</accession>
<gene>
    <name evidence="1" type="ORF">A3B40_03010</name>
</gene>
<sequence length="657" mass="69528">MKKGQSLIELLLTIGLSAVLLPALITGLVSSREGKAQQQERIQAASLLRQTYEAVRSIRNRGWDNISVNGTYHPIISAGQWASASGAITTNDFTQSYTVSDVRRDINGAIVTPPAGNLDPSTKKIDIAISWIKPFNSSISTTLYLTRYRDNLSYAETTQSQFNLGLKTGTAVRASNPPQVADDGEIILATGGHSDWCTPTLDANTLNLPKNGVGKAISARPGSSVGQSSQAAAGTGENASGISYVNILITDTFPPQPSIEATFDGYKTNGVFTEEDYAYLATDDNGKELVIVDLNQIVGGKYRESGYFDAPGNTNGKSIFVSGNIGYLTTGNKLYTINLNDKSGPRSQLASVTLAGTANKVVVNGDYAFLAVNSESTPMQIVQISNGGQTLSVVGYANLPDDEDGVDVVVNSTGTRAYLIIEENKKFYIVDTSTKTGSQPFKGSYSTGSMNPKGIAVVPGNRAIVVGSGGIEYQVVNISNEAAPVSCAPGGGIDMNITINGVSSIIESDGDAYSYIISDSDPEFRIVEGGSGGAFSSEGTFESQTFNPGYQTADNRFSANFNQPANTSIQFQVALANLEAGLCPSSYAFVGQDGTSGSWFPLTPTPGLTSYSAPFPLGTYGSNYSNPGQCFRYKAKLSTTDQNNTPVLYDFTINYSP</sequence>
<dbReference type="SUPFAM" id="SSF50969">
    <property type="entry name" value="YVTN repeat-like/Quinoprotein amine dehydrogenase"/>
    <property type="match status" value="1"/>
</dbReference>
<comment type="caution">
    <text evidence="1">The sequence shown here is derived from an EMBL/GenBank/DDBJ whole genome shotgun (WGS) entry which is preliminary data.</text>
</comment>
<protein>
    <submittedName>
        <fullName evidence="1">Uncharacterized protein</fullName>
    </submittedName>
</protein>
<dbReference type="Pfam" id="PF08309">
    <property type="entry name" value="LVIVD"/>
    <property type="match status" value="2"/>
</dbReference>
<reference evidence="1 2" key="1">
    <citation type="journal article" date="2016" name="Nat. Commun.">
        <title>Thousands of microbial genomes shed light on interconnected biogeochemical processes in an aquifer system.</title>
        <authorList>
            <person name="Anantharaman K."/>
            <person name="Brown C.T."/>
            <person name="Hug L.A."/>
            <person name="Sharon I."/>
            <person name="Castelle C.J."/>
            <person name="Probst A.J."/>
            <person name="Thomas B.C."/>
            <person name="Singh A."/>
            <person name="Wilkins M.J."/>
            <person name="Karaoz U."/>
            <person name="Brodie E.L."/>
            <person name="Williams K.H."/>
            <person name="Hubbard S.S."/>
            <person name="Banfield J.F."/>
        </authorList>
    </citation>
    <scope>NUCLEOTIDE SEQUENCE [LARGE SCALE GENOMIC DNA]</scope>
</reference>
<dbReference type="EMBL" id="MGAI01000058">
    <property type="protein sequence ID" value="OGK43207.1"/>
    <property type="molecule type" value="Genomic_DNA"/>
</dbReference>
<evidence type="ECO:0000313" key="2">
    <source>
        <dbReference type="Proteomes" id="UP000178040"/>
    </source>
</evidence>
<dbReference type="InterPro" id="IPR013211">
    <property type="entry name" value="LVIVD"/>
</dbReference>
<proteinExistence type="predicted"/>
<dbReference type="AlphaFoldDB" id="A0A1F7IIR0"/>
<dbReference type="InterPro" id="IPR011044">
    <property type="entry name" value="Quino_amine_DH_bsu"/>
</dbReference>
<organism evidence="1 2">
    <name type="scientific">Candidatus Roizmanbacteria bacterium RIFCSPLOWO2_01_FULL_37_16</name>
    <dbReference type="NCBI Taxonomy" id="1802058"/>
    <lineage>
        <taxon>Bacteria</taxon>
        <taxon>Candidatus Roizmaniibacteriota</taxon>
    </lineage>
</organism>